<dbReference type="Pfam" id="PF13561">
    <property type="entry name" value="adh_short_C2"/>
    <property type="match status" value="1"/>
</dbReference>
<dbReference type="PRINTS" id="PR00081">
    <property type="entry name" value="GDHRDH"/>
</dbReference>
<dbReference type="Gene3D" id="3.40.50.720">
    <property type="entry name" value="NAD(P)-binding Rossmann-like Domain"/>
    <property type="match status" value="1"/>
</dbReference>
<dbReference type="InterPro" id="IPR036291">
    <property type="entry name" value="NAD(P)-bd_dom_sf"/>
</dbReference>
<dbReference type="Proteomes" id="UP001602058">
    <property type="component" value="Unassembled WGS sequence"/>
</dbReference>
<comment type="caution">
    <text evidence="3">The sequence shown here is derived from an EMBL/GenBank/DDBJ whole genome shotgun (WGS) entry which is preliminary data.</text>
</comment>
<evidence type="ECO:0000259" key="2">
    <source>
        <dbReference type="SMART" id="SM00822"/>
    </source>
</evidence>
<dbReference type="RefSeq" id="WP_351084060.1">
    <property type="nucleotide sequence ID" value="NZ_JBEOZG010000024.1"/>
</dbReference>
<dbReference type="InterPro" id="IPR002347">
    <property type="entry name" value="SDR_fam"/>
</dbReference>
<protein>
    <submittedName>
        <fullName evidence="3">SDR family NAD(P)-dependent oxidoreductase</fullName>
    </submittedName>
</protein>
<feature type="domain" description="Ketoreductase" evidence="2">
    <location>
        <begin position="11"/>
        <end position="193"/>
    </location>
</feature>
<gene>
    <name evidence="3" type="ORF">ACFY1D_11665</name>
</gene>
<reference evidence="3 4" key="1">
    <citation type="submission" date="2024-10" db="EMBL/GenBank/DDBJ databases">
        <title>The Natural Products Discovery Center: Release of the First 8490 Sequenced Strains for Exploring Actinobacteria Biosynthetic Diversity.</title>
        <authorList>
            <person name="Kalkreuter E."/>
            <person name="Kautsar S.A."/>
            <person name="Yang D."/>
            <person name="Bader C.D."/>
            <person name="Teijaro C.N."/>
            <person name="Fluegel L."/>
            <person name="Davis C.M."/>
            <person name="Simpson J.R."/>
            <person name="Lauterbach L."/>
            <person name="Steele A.D."/>
            <person name="Gui C."/>
            <person name="Meng S."/>
            <person name="Li G."/>
            <person name="Viehrig K."/>
            <person name="Ye F."/>
            <person name="Su P."/>
            <person name="Kiefer A.F."/>
            <person name="Nichols A."/>
            <person name="Cepeda A.J."/>
            <person name="Yan W."/>
            <person name="Fan B."/>
            <person name="Jiang Y."/>
            <person name="Adhikari A."/>
            <person name="Zheng C.-J."/>
            <person name="Schuster L."/>
            <person name="Cowan T.M."/>
            <person name="Smanski M.J."/>
            <person name="Chevrette M.G."/>
            <person name="De Carvalho L.P.S."/>
            <person name="Shen B."/>
        </authorList>
    </citation>
    <scope>NUCLEOTIDE SEQUENCE [LARGE SCALE GENOMIC DNA]</scope>
    <source>
        <strain evidence="3 4">NPDC001390</strain>
    </source>
</reference>
<dbReference type="PANTHER" id="PTHR42760">
    <property type="entry name" value="SHORT-CHAIN DEHYDROGENASES/REDUCTASES FAMILY MEMBER"/>
    <property type="match status" value="1"/>
</dbReference>
<keyword evidence="4" id="KW-1185">Reference proteome</keyword>
<dbReference type="SMART" id="SM00822">
    <property type="entry name" value="PKS_KR"/>
    <property type="match status" value="1"/>
</dbReference>
<dbReference type="InterPro" id="IPR020904">
    <property type="entry name" value="Sc_DH/Rdtase_CS"/>
</dbReference>
<dbReference type="SUPFAM" id="SSF51735">
    <property type="entry name" value="NAD(P)-binding Rossmann-fold domains"/>
    <property type="match status" value="1"/>
</dbReference>
<evidence type="ECO:0000256" key="1">
    <source>
        <dbReference type="ARBA" id="ARBA00006484"/>
    </source>
</evidence>
<comment type="similarity">
    <text evidence="1">Belongs to the short-chain dehydrogenases/reductases (SDR) family.</text>
</comment>
<dbReference type="InterPro" id="IPR057326">
    <property type="entry name" value="KR_dom"/>
</dbReference>
<dbReference type="EMBL" id="JBIAWJ010000004">
    <property type="protein sequence ID" value="MFF4522087.1"/>
    <property type="molecule type" value="Genomic_DNA"/>
</dbReference>
<organism evidence="3 4">
    <name type="scientific">Streptomyces bluensis</name>
    <dbReference type="NCBI Taxonomy" id="33897"/>
    <lineage>
        <taxon>Bacteria</taxon>
        <taxon>Bacillati</taxon>
        <taxon>Actinomycetota</taxon>
        <taxon>Actinomycetes</taxon>
        <taxon>Kitasatosporales</taxon>
        <taxon>Streptomycetaceae</taxon>
        <taxon>Streptomyces</taxon>
    </lineage>
</organism>
<evidence type="ECO:0000313" key="3">
    <source>
        <dbReference type="EMBL" id="MFF4522087.1"/>
    </source>
</evidence>
<accession>A0ABW6UF96</accession>
<dbReference type="PROSITE" id="PS00061">
    <property type="entry name" value="ADH_SHORT"/>
    <property type="match status" value="1"/>
</dbReference>
<proteinExistence type="inferred from homology"/>
<dbReference type="PANTHER" id="PTHR42760:SF40">
    <property type="entry name" value="3-OXOACYL-[ACYL-CARRIER-PROTEIN] REDUCTASE, CHLOROPLASTIC"/>
    <property type="match status" value="1"/>
</dbReference>
<evidence type="ECO:0000313" key="4">
    <source>
        <dbReference type="Proteomes" id="UP001602058"/>
    </source>
</evidence>
<dbReference type="PRINTS" id="PR00080">
    <property type="entry name" value="SDRFAMILY"/>
</dbReference>
<name>A0ABW6UF96_9ACTN</name>
<sequence length="256" mass="26397">MSTTERTPRTAVVTGAGSRRGIGRATAHALAADGYHIAVLDLDKEAAEDTAREVAARHGVEALGLAADVTDADAVDAAIGEVEAALPPIGALVNNAGITSPTRFLDVMPVEWDRIFEVNVRGSFLVTHRVAAGMAERGFGRIVFLSSVSAERGGGVFGGVAYSAAKAALLGLSKSLARELGPSGVTVNSVAPGLIDTDITQGKLDEERRAAMIADVPVRRIGGVEDVADVIAFLARPESGYLTGATYDVNGGSHIH</sequence>